<evidence type="ECO:0000256" key="8">
    <source>
        <dbReference type="ARBA" id="ARBA00048039"/>
    </source>
</evidence>
<dbReference type="GO" id="GO:0003825">
    <property type="term" value="F:alpha,alpha-trehalose-phosphate synthase (UDP-forming) activity"/>
    <property type="evidence" value="ECO:0007669"/>
    <property type="project" value="UniProtKB-UniRule"/>
</dbReference>
<comment type="subunit">
    <text evidence="3 9">Homotetramer.</text>
</comment>
<comment type="similarity">
    <text evidence="2 9">Belongs to the glycosyltransferase 20 family.</text>
</comment>
<keyword evidence="10" id="KW-0560">Oxidoreductase</keyword>
<comment type="catalytic activity">
    <reaction evidence="8 9">
        <text>D-glucose 6-phosphate + UDP-alpha-D-glucose = alpha,alpha-trehalose 6-phosphate + UDP + H(+)</text>
        <dbReference type="Rhea" id="RHEA:18889"/>
        <dbReference type="ChEBI" id="CHEBI:15378"/>
        <dbReference type="ChEBI" id="CHEBI:58223"/>
        <dbReference type="ChEBI" id="CHEBI:58429"/>
        <dbReference type="ChEBI" id="CHEBI:58885"/>
        <dbReference type="ChEBI" id="CHEBI:61548"/>
        <dbReference type="EC" id="2.4.1.15"/>
    </reaction>
</comment>
<comment type="caution">
    <text evidence="10">The sequence shown here is derived from an EMBL/GenBank/DDBJ whole genome shotgun (WGS) entry which is preliminary data.</text>
</comment>
<gene>
    <name evidence="10" type="primary">otsA</name>
    <name evidence="10" type="ORF">OINT_1000603</name>
</gene>
<evidence type="ECO:0000256" key="6">
    <source>
        <dbReference type="ARBA" id="ARBA00022676"/>
    </source>
</evidence>
<dbReference type="CDD" id="cd03788">
    <property type="entry name" value="GT20_TPS"/>
    <property type="match status" value="1"/>
</dbReference>
<dbReference type="SUPFAM" id="SSF53756">
    <property type="entry name" value="UDP-Glycosyltransferase/glycogen phosphorylase"/>
    <property type="match status" value="1"/>
</dbReference>
<dbReference type="EC" id="2.4.1.15" evidence="4 9"/>
<organism evidence="10 11">
    <name type="scientific">Brucella intermedia LMG 3301</name>
    <dbReference type="NCBI Taxonomy" id="641118"/>
    <lineage>
        <taxon>Bacteria</taxon>
        <taxon>Pseudomonadati</taxon>
        <taxon>Pseudomonadota</taxon>
        <taxon>Alphaproteobacteria</taxon>
        <taxon>Hyphomicrobiales</taxon>
        <taxon>Brucellaceae</taxon>
        <taxon>Brucella/Ochrobactrum group</taxon>
        <taxon>Brucella</taxon>
    </lineage>
</organism>
<name>C4WK13_9HYPH</name>
<dbReference type="InterPro" id="IPR001830">
    <property type="entry name" value="Glyco_trans_20"/>
</dbReference>
<reference evidence="10 11" key="1">
    <citation type="submission" date="2009-05" db="EMBL/GenBank/DDBJ databases">
        <authorList>
            <person name="Setubal J.C."/>
            <person name="Boyle S."/>
            <person name="Crasta O.R."/>
            <person name="Gillespie J.J."/>
            <person name="Kenyon R.W."/>
            <person name="Lu J."/>
            <person name="Mane S."/>
            <person name="Nagrani S."/>
            <person name="Shallom J.M."/>
            <person name="Shallom S."/>
            <person name="Shukla M."/>
            <person name="Snyder E.E."/>
            <person name="Sobral B.W."/>
            <person name="Wattam A.R."/>
            <person name="Will R."/>
            <person name="Williams K."/>
            <person name="Yoo H."/>
            <person name="Munk C."/>
            <person name="Tapia R."/>
            <person name="Green L."/>
            <person name="Rogers Y."/>
            <person name="Detter J.C."/>
            <person name="Bruce D."/>
            <person name="Brettin T.S."/>
            <person name="Tsolis R."/>
        </authorList>
    </citation>
    <scope>NUCLEOTIDE SEQUENCE [LARGE SCALE GENOMIC DNA]</scope>
    <source>
        <strain evidence="10 11">LMG 3301</strain>
    </source>
</reference>
<dbReference type="PANTHER" id="PTHR10788:SF106">
    <property type="entry name" value="BCDNA.GH08860"/>
    <property type="match status" value="1"/>
</dbReference>
<dbReference type="Proteomes" id="UP000004386">
    <property type="component" value="Unassembled WGS sequence"/>
</dbReference>
<evidence type="ECO:0000313" key="10">
    <source>
        <dbReference type="EMBL" id="EEQ95246.1"/>
    </source>
</evidence>
<dbReference type="Gene3D" id="3.40.50.2000">
    <property type="entry name" value="Glycogen Phosphorylase B"/>
    <property type="match status" value="2"/>
</dbReference>
<keyword evidence="7 9" id="KW-0808">Transferase</keyword>
<evidence type="ECO:0000256" key="3">
    <source>
        <dbReference type="ARBA" id="ARBA00011881"/>
    </source>
</evidence>
<dbReference type="PANTHER" id="PTHR10788">
    <property type="entry name" value="TREHALOSE-6-PHOSPHATE SYNTHASE"/>
    <property type="match status" value="1"/>
</dbReference>
<dbReference type="UniPathway" id="UPA00299"/>
<evidence type="ECO:0000256" key="9">
    <source>
        <dbReference type="RuleBase" id="RU362045"/>
    </source>
</evidence>
<dbReference type="NCBIfam" id="TIGR02400">
    <property type="entry name" value="trehalose_OtsA"/>
    <property type="match status" value="1"/>
</dbReference>
<keyword evidence="6 9" id="KW-0328">Glycosyltransferase</keyword>
<dbReference type="AlphaFoldDB" id="C4WK13"/>
<accession>C4WK13</accession>
<evidence type="ECO:0000256" key="7">
    <source>
        <dbReference type="ARBA" id="ARBA00022679"/>
    </source>
</evidence>
<sequence length="482" mass="54148">MSFASGSPASGTMDSNSNERIWCMGRLIVVSNRVPLPDEQGKAPAGGLAVALQAALNERGGIWLGWSGKTLPARQPQELTIRDEGPIRYALLDLHKKDIDEYYAGFANRMLWPLCHYRLDLIDYTRKDMAGYFRVNRLFAKHLLPMIQPDDLIWIHDYHLIPLAAELRNLGVTNRIGFFLHIPWPPADIVFTLPVHETIMRGLASYDVVGFQTENDVDNFISCLRREKIGKPLSDDGLFEAFGHRFRAERFGIGIETAAFAEIANKADGHSTVRRMRESMLDRSLIIGVDRLDYSKGITNRMEAFEQFLNVDPGNRGKVTFLQVTPKSRSEVPEYKDMQRAVAELAGRVNGANATVDWTPIRYINRSLNRDVLAGLYRLAAVGLVTPLRDGMNLVAKEYVAAQNPENPGVLVLSRFAGAAQELDGALLVNPYDTEAMAYAMARALAMPLEERKERFESMMGFLNTHDVNRWCDDFLKRLASG</sequence>
<evidence type="ECO:0000256" key="4">
    <source>
        <dbReference type="ARBA" id="ARBA00012538"/>
    </source>
</evidence>
<comment type="pathway">
    <text evidence="1 9">Glycan biosynthesis; trehalose biosynthesis.</text>
</comment>
<proteinExistence type="inferred from homology"/>
<protein>
    <recommendedName>
        <fullName evidence="5 9">Trehalose-6-phosphate synthase</fullName>
        <ecNumber evidence="4 9">2.4.1.15</ecNumber>
    </recommendedName>
    <alternativeName>
        <fullName evidence="9">Osmoregulatory trehalose synthesis protein A</fullName>
    </alternativeName>
    <alternativeName>
        <fullName evidence="9">UDP-glucose-glucosephosphate glucosyltransferase</fullName>
    </alternativeName>
</protein>
<dbReference type="InterPro" id="IPR012766">
    <property type="entry name" value="Trehalose_OtsA"/>
</dbReference>
<dbReference type="EMBL" id="ACQA01000001">
    <property type="protein sequence ID" value="EEQ95246.1"/>
    <property type="molecule type" value="Genomic_DNA"/>
</dbReference>
<dbReference type="GO" id="GO:0005992">
    <property type="term" value="P:trehalose biosynthetic process"/>
    <property type="evidence" value="ECO:0007669"/>
    <property type="project" value="UniProtKB-UniRule"/>
</dbReference>
<comment type="function">
    <text evidence="9">Probably involved in the osmoprotection via the biosynthesis of trehalose. Catalyzes the transfer of glucose from UDP-alpha-D-glucose (UDP-Glc) to D-glucose 6-phosphate (Glc-6-P) to form trehalose-6-phosphate. Acts with retention of the anomeric configuration of the UDP-sugar donor.</text>
</comment>
<evidence type="ECO:0000256" key="2">
    <source>
        <dbReference type="ARBA" id="ARBA00008799"/>
    </source>
</evidence>
<dbReference type="Pfam" id="PF00982">
    <property type="entry name" value="Glyco_transf_20"/>
    <property type="match status" value="1"/>
</dbReference>
<dbReference type="GO" id="GO:0016491">
    <property type="term" value="F:oxidoreductase activity"/>
    <property type="evidence" value="ECO:0007669"/>
    <property type="project" value="UniProtKB-KW"/>
</dbReference>
<dbReference type="HOGENOM" id="CLU_002351_7_1_5"/>
<evidence type="ECO:0000256" key="5">
    <source>
        <dbReference type="ARBA" id="ARBA00018539"/>
    </source>
</evidence>
<evidence type="ECO:0000256" key="1">
    <source>
        <dbReference type="ARBA" id="ARBA00005199"/>
    </source>
</evidence>
<evidence type="ECO:0000313" key="11">
    <source>
        <dbReference type="Proteomes" id="UP000004386"/>
    </source>
</evidence>